<reference evidence="7" key="1">
    <citation type="journal article" date="2013" name="Environ. Microbiol.">
        <title>Comparative genomic analysis of magnetotactic bacteria from the Deltaproteobacteria provides new insights into magnetite and greigite magnetosome genes required for magnetotaxis.</title>
        <authorList>
            <person name="Lefevre C.T."/>
            <person name="Trubitsyn D."/>
            <person name="Abreu F."/>
            <person name="Kolinko S."/>
            <person name="Jogler C."/>
            <person name="de Almeida L.G."/>
            <person name="de Vasconcelos A.T."/>
            <person name="Kube M."/>
            <person name="Reinhardt R."/>
            <person name="Lins U."/>
            <person name="Pignol D."/>
            <person name="Schuler D."/>
            <person name="Bazylinski D.A."/>
            <person name="Ginet N."/>
        </authorList>
    </citation>
    <scope>NUCLEOTIDE SEQUENCE</scope>
    <source>
        <strain evidence="7">FH-1</strain>
    </source>
</reference>
<evidence type="ECO:0000256" key="1">
    <source>
        <dbReference type="ARBA" id="ARBA00022475"/>
    </source>
</evidence>
<keyword evidence="2 5" id="KW-0812">Transmembrane</keyword>
<organism evidence="7">
    <name type="scientific">bacterium FH-1</name>
    <dbReference type="NCBI Taxonomy" id="1297054"/>
    <lineage>
        <taxon>Bacteria</taxon>
    </lineage>
</organism>
<keyword evidence="1" id="KW-1003">Cell membrane</keyword>
<dbReference type="GO" id="GO:0005886">
    <property type="term" value="C:plasma membrane"/>
    <property type="evidence" value="ECO:0007669"/>
    <property type="project" value="InterPro"/>
</dbReference>
<dbReference type="EMBL" id="KC196876">
    <property type="protein sequence ID" value="AGG16209.1"/>
    <property type="molecule type" value="Genomic_DNA"/>
</dbReference>
<evidence type="ECO:0000256" key="4">
    <source>
        <dbReference type="ARBA" id="ARBA00023136"/>
    </source>
</evidence>
<feature type="transmembrane region" description="Helical" evidence="5">
    <location>
        <begin position="37"/>
        <end position="57"/>
    </location>
</feature>
<keyword evidence="4 5" id="KW-0472">Membrane</keyword>
<evidence type="ECO:0000256" key="2">
    <source>
        <dbReference type="ARBA" id="ARBA00022692"/>
    </source>
</evidence>
<dbReference type="Pfam" id="PF06305">
    <property type="entry name" value="LapA_dom"/>
    <property type="match status" value="1"/>
</dbReference>
<dbReference type="AlphaFoldDB" id="M1QLL3"/>
<keyword evidence="3 5" id="KW-1133">Transmembrane helix</keyword>
<evidence type="ECO:0000256" key="3">
    <source>
        <dbReference type="ARBA" id="ARBA00022989"/>
    </source>
</evidence>
<evidence type="ECO:0000256" key="5">
    <source>
        <dbReference type="SAM" id="Phobius"/>
    </source>
</evidence>
<name>M1QLL3_UNCXX</name>
<feature type="domain" description="Lipopolysaccharide assembly protein A" evidence="6">
    <location>
        <begin position="21"/>
        <end position="75"/>
    </location>
</feature>
<dbReference type="InterPro" id="IPR010445">
    <property type="entry name" value="LapA_dom"/>
</dbReference>
<accession>M1QLL3</accession>
<proteinExistence type="predicted"/>
<protein>
    <submittedName>
        <fullName evidence="7">Magnetosome protein MamL</fullName>
    </submittedName>
</protein>
<sequence length="90" mass="10359">MLRTIVTVVLTVVAVLFTINNFDHVPVHLVFGKELQIRLIFVIAIAGVAGFLIRHFIGVSREEELKRRLLRERKKQGSRKRLPDVDDILD</sequence>
<evidence type="ECO:0000313" key="7">
    <source>
        <dbReference type="EMBL" id="AGG16209.1"/>
    </source>
</evidence>
<evidence type="ECO:0000259" key="6">
    <source>
        <dbReference type="Pfam" id="PF06305"/>
    </source>
</evidence>